<dbReference type="Proteomes" id="UP000800092">
    <property type="component" value="Unassembled WGS sequence"/>
</dbReference>
<gene>
    <name evidence="1" type="ORF">EV356DRAFT_435973</name>
</gene>
<dbReference type="AlphaFoldDB" id="A0A6A6H1P8"/>
<name>A0A6A6H1P8_VIRVR</name>
<evidence type="ECO:0000313" key="2">
    <source>
        <dbReference type="Proteomes" id="UP000800092"/>
    </source>
</evidence>
<dbReference type="EMBL" id="ML991826">
    <property type="protein sequence ID" value="KAF2231503.1"/>
    <property type="molecule type" value="Genomic_DNA"/>
</dbReference>
<organism evidence="1 2">
    <name type="scientific">Viridothelium virens</name>
    <name type="common">Speckled blister lichen</name>
    <name type="synonym">Trypethelium virens</name>
    <dbReference type="NCBI Taxonomy" id="1048519"/>
    <lineage>
        <taxon>Eukaryota</taxon>
        <taxon>Fungi</taxon>
        <taxon>Dikarya</taxon>
        <taxon>Ascomycota</taxon>
        <taxon>Pezizomycotina</taxon>
        <taxon>Dothideomycetes</taxon>
        <taxon>Dothideomycetes incertae sedis</taxon>
        <taxon>Trypetheliales</taxon>
        <taxon>Trypetheliaceae</taxon>
        <taxon>Viridothelium</taxon>
    </lineage>
</organism>
<proteinExistence type="predicted"/>
<sequence>LLNLPSELRALIYDYLLPPNALAHPVRSLALTSVSHRPPSISFLLVCSTLTEELLSHYYRKATFKLVLSHTFNFYRVDPVLDNLSRHPVLQRIEIIELVFFCDGILVRDYPSFGPEKACQEVRRRAKRAVEVLEGATALKKVKVSWVDPGGHWGTRSDIVRPVRALSKRGILVELGEVLGVEDVKRDNLMRALR</sequence>
<evidence type="ECO:0008006" key="3">
    <source>
        <dbReference type="Google" id="ProtNLM"/>
    </source>
</evidence>
<feature type="non-terminal residue" evidence="1">
    <location>
        <position position="194"/>
    </location>
</feature>
<dbReference type="OrthoDB" id="2951834at2759"/>
<protein>
    <recommendedName>
        <fullName evidence="3">F-box domain-containing protein</fullName>
    </recommendedName>
</protein>
<feature type="non-terminal residue" evidence="1">
    <location>
        <position position="1"/>
    </location>
</feature>
<keyword evidence="2" id="KW-1185">Reference proteome</keyword>
<accession>A0A6A6H1P8</accession>
<evidence type="ECO:0000313" key="1">
    <source>
        <dbReference type="EMBL" id="KAF2231503.1"/>
    </source>
</evidence>
<reference evidence="1" key="1">
    <citation type="journal article" date="2020" name="Stud. Mycol.">
        <title>101 Dothideomycetes genomes: a test case for predicting lifestyles and emergence of pathogens.</title>
        <authorList>
            <person name="Haridas S."/>
            <person name="Albert R."/>
            <person name="Binder M."/>
            <person name="Bloem J."/>
            <person name="Labutti K."/>
            <person name="Salamov A."/>
            <person name="Andreopoulos B."/>
            <person name="Baker S."/>
            <person name="Barry K."/>
            <person name="Bills G."/>
            <person name="Bluhm B."/>
            <person name="Cannon C."/>
            <person name="Castanera R."/>
            <person name="Culley D."/>
            <person name="Daum C."/>
            <person name="Ezra D."/>
            <person name="Gonzalez J."/>
            <person name="Henrissat B."/>
            <person name="Kuo A."/>
            <person name="Liang C."/>
            <person name="Lipzen A."/>
            <person name="Lutzoni F."/>
            <person name="Magnuson J."/>
            <person name="Mondo S."/>
            <person name="Nolan M."/>
            <person name="Ohm R."/>
            <person name="Pangilinan J."/>
            <person name="Park H.-J."/>
            <person name="Ramirez L."/>
            <person name="Alfaro M."/>
            <person name="Sun H."/>
            <person name="Tritt A."/>
            <person name="Yoshinaga Y."/>
            <person name="Zwiers L.-H."/>
            <person name="Turgeon B."/>
            <person name="Goodwin S."/>
            <person name="Spatafora J."/>
            <person name="Crous P."/>
            <person name="Grigoriev I."/>
        </authorList>
    </citation>
    <scope>NUCLEOTIDE SEQUENCE</scope>
    <source>
        <strain evidence="1">Tuck. ex Michener</strain>
    </source>
</reference>